<dbReference type="Gene3D" id="1.25.40.10">
    <property type="entry name" value="Tetratricopeptide repeat domain"/>
    <property type="match status" value="1"/>
</dbReference>
<protein>
    <recommendedName>
        <fullName evidence="5">Sel1 repeat family protein</fullName>
    </recommendedName>
</protein>
<dbReference type="Proteomes" id="UP001165652">
    <property type="component" value="Unassembled WGS sequence"/>
</dbReference>
<dbReference type="InterPro" id="IPR011990">
    <property type="entry name" value="TPR-like_helical_dom_sf"/>
</dbReference>
<evidence type="ECO:0000256" key="1">
    <source>
        <dbReference type="SAM" id="MobiDB-lite"/>
    </source>
</evidence>
<gene>
    <name evidence="3" type="ORF">PQJ73_21505</name>
</gene>
<proteinExistence type="predicted"/>
<evidence type="ECO:0000313" key="3">
    <source>
        <dbReference type="EMBL" id="MDC7788272.1"/>
    </source>
</evidence>
<dbReference type="SUPFAM" id="SSF81901">
    <property type="entry name" value="HCP-like"/>
    <property type="match status" value="1"/>
</dbReference>
<accession>A0ABT5JFD2</accession>
<comment type="caution">
    <text evidence="3">The sequence shown here is derived from an EMBL/GenBank/DDBJ whole genome shotgun (WGS) entry which is preliminary data.</text>
</comment>
<keyword evidence="2" id="KW-0812">Transmembrane</keyword>
<dbReference type="EMBL" id="JAQQLI010000041">
    <property type="protein sequence ID" value="MDC7788272.1"/>
    <property type="molecule type" value="Genomic_DNA"/>
</dbReference>
<feature type="region of interest" description="Disordered" evidence="1">
    <location>
        <begin position="248"/>
        <end position="271"/>
    </location>
</feature>
<feature type="compositionally biased region" description="Basic and acidic residues" evidence="1">
    <location>
        <begin position="69"/>
        <end position="78"/>
    </location>
</feature>
<evidence type="ECO:0008006" key="5">
    <source>
        <dbReference type="Google" id="ProtNLM"/>
    </source>
</evidence>
<keyword evidence="4" id="KW-1185">Reference proteome</keyword>
<organism evidence="3 4">
    <name type="scientific">Rhodoplanes tepidamans</name>
    <name type="common">Rhodoplanes cryptolactis</name>
    <dbReference type="NCBI Taxonomy" id="200616"/>
    <lineage>
        <taxon>Bacteria</taxon>
        <taxon>Pseudomonadati</taxon>
        <taxon>Pseudomonadota</taxon>
        <taxon>Alphaproteobacteria</taxon>
        <taxon>Hyphomicrobiales</taxon>
        <taxon>Nitrobacteraceae</taxon>
        <taxon>Rhodoplanes</taxon>
    </lineage>
</organism>
<feature type="compositionally biased region" description="Low complexity" evidence="1">
    <location>
        <begin position="24"/>
        <end position="33"/>
    </location>
</feature>
<feature type="region of interest" description="Disordered" evidence="1">
    <location>
        <begin position="1"/>
        <end position="78"/>
    </location>
</feature>
<evidence type="ECO:0000313" key="4">
    <source>
        <dbReference type="Proteomes" id="UP001165652"/>
    </source>
</evidence>
<keyword evidence="2" id="KW-1133">Transmembrane helix</keyword>
<reference evidence="3" key="1">
    <citation type="journal article" date="2023" name="Microbiol Resour">
        <title>Genome Sequences of Rhodoplanes serenus and Two Thermotolerant Strains, Rhodoplanes tepidamans and 'Rhodoplanes cryptolactis,' Further Refine the Genus.</title>
        <authorList>
            <person name="Rayyan A.A."/>
            <person name="Kyndt J.A."/>
        </authorList>
    </citation>
    <scope>NUCLEOTIDE SEQUENCE</scope>
    <source>
        <strain evidence="3">DSM 9987</strain>
    </source>
</reference>
<reference evidence="3" key="2">
    <citation type="submission" date="2023-02" db="EMBL/GenBank/DDBJ databases">
        <authorList>
            <person name="Rayyan A."/>
            <person name="Meyer T."/>
            <person name="Kyndt J.A."/>
        </authorList>
    </citation>
    <scope>NUCLEOTIDE SEQUENCE</scope>
    <source>
        <strain evidence="3">DSM 9987</strain>
    </source>
</reference>
<feature type="compositionally biased region" description="Low complexity" evidence="1">
    <location>
        <begin position="55"/>
        <end position="68"/>
    </location>
</feature>
<name>A0ABT5JFD2_RHOTP</name>
<evidence type="ECO:0000256" key="2">
    <source>
        <dbReference type="SAM" id="Phobius"/>
    </source>
</evidence>
<dbReference type="RefSeq" id="WP_272779110.1">
    <property type="nucleotide sequence ID" value="NZ_JAQQLI010000041.1"/>
</dbReference>
<keyword evidence="2" id="KW-0472">Membrane</keyword>
<sequence length="387" mass="40332">MTASIDDSDPRVSYPPPWGRPVGEEPYAEAPYAEAHDDAADLSDLGQRVRSRTDAAPVAGPARASAAPERARRGARPYDGDVAIRELEERLSLDPDLVPEPRRAPRSGVWRTIGRVALVLSGAAALAGGAVVFGLPALERAGSGTSQQAAPVSMTLGSGRVAGIDEPIPLAVGLSRPVDGHLAIGGLPFGMRLTTGRPLAPDGWLVPVSLIGQTSVVPPRGFSGRANLVVELRRPDDAVLARANLQLGWSEPAPPPRPVQNAPAGAVTPSATSVPPAFTARPMRPGPAATAAPPIDPNEAAAMIKRAEDLVSRGDLASARLLLRRSASGNGHAALLLGMTYDPDTFSQLSVIGEVPDPEKAQFWYQRAAELGSSDAARKLEALARGR</sequence>
<feature type="transmembrane region" description="Helical" evidence="2">
    <location>
        <begin position="116"/>
        <end position="138"/>
    </location>
</feature>